<accession>A0A0K1S3X1</accession>
<dbReference type="EMBL" id="CP011339">
    <property type="protein sequence ID" value="AKV68671.1"/>
    <property type="molecule type" value="Genomic_DNA"/>
</dbReference>
<evidence type="ECO:0000313" key="2">
    <source>
        <dbReference type="Proteomes" id="UP000068167"/>
    </source>
</evidence>
<organism evidence="1 2">
    <name type="scientific">Microcystis panniformis FACHB-1757</name>
    <dbReference type="NCBI Taxonomy" id="1638788"/>
    <lineage>
        <taxon>Bacteria</taxon>
        <taxon>Bacillati</taxon>
        <taxon>Cyanobacteriota</taxon>
        <taxon>Cyanophyceae</taxon>
        <taxon>Oscillatoriophycideae</taxon>
        <taxon>Chroococcales</taxon>
        <taxon>Microcystaceae</taxon>
        <taxon>Microcystis</taxon>
    </lineage>
</organism>
<dbReference type="KEGG" id="mpk:VL20_3681"/>
<keyword evidence="2" id="KW-1185">Reference proteome</keyword>
<protein>
    <submittedName>
        <fullName evidence="1">Uncharacterized protein</fullName>
    </submittedName>
</protein>
<sequence length="39" mass="4573">MFSESGQENTKRLNKINYTYGRDYCKSAYPNQKIKALLV</sequence>
<evidence type="ECO:0000313" key="1">
    <source>
        <dbReference type="EMBL" id="AKV68671.1"/>
    </source>
</evidence>
<dbReference type="AlphaFoldDB" id="A0A0K1S3X1"/>
<reference evidence="1 2" key="1">
    <citation type="journal article" date="2016" name="Stand. Genomic Sci.">
        <title>Complete genome sequence and genomic characterization of Microcystis panniformis FACHB 1757 by third-generation sequencing.</title>
        <authorList>
            <person name="Zhang J.Y."/>
            <person name="Guan R."/>
            <person name="Zhang H.J."/>
            <person name="Li H."/>
            <person name="Xiao P."/>
            <person name="Yu G.L."/>
            <person name="Du L."/>
            <person name="Cao D.M."/>
            <person name="Zhu B.C."/>
            <person name="Li R.H."/>
            <person name="Lu Z.H."/>
        </authorList>
    </citation>
    <scope>NUCLEOTIDE SEQUENCE [LARGE SCALE GENOMIC DNA]</scope>
    <source>
        <strain evidence="1 2">FACHB-1757</strain>
    </source>
</reference>
<dbReference type="PATRIC" id="fig|1638788.3.peg.3716"/>
<name>A0A0K1S3X1_9CHRO</name>
<proteinExistence type="predicted"/>
<gene>
    <name evidence="1" type="ORF">VL20_3681</name>
</gene>
<dbReference type="Proteomes" id="UP000068167">
    <property type="component" value="Chromosome"/>
</dbReference>